<dbReference type="InterPro" id="IPR017748">
    <property type="entry name" value="TagF"/>
</dbReference>
<organism evidence="1 2">
    <name type="scientific">Azohydromonas caseinilytica</name>
    <dbReference type="NCBI Taxonomy" id="2728836"/>
    <lineage>
        <taxon>Bacteria</taxon>
        <taxon>Pseudomonadati</taxon>
        <taxon>Pseudomonadota</taxon>
        <taxon>Betaproteobacteria</taxon>
        <taxon>Burkholderiales</taxon>
        <taxon>Sphaerotilaceae</taxon>
        <taxon>Azohydromonas</taxon>
    </lineage>
</organism>
<protein>
    <submittedName>
        <fullName evidence="1">Type VI secretion system-associated protein TagF</fullName>
    </submittedName>
</protein>
<dbReference type="NCBIfam" id="TIGR03373">
    <property type="entry name" value="VI_minor_4"/>
    <property type="match status" value="1"/>
</dbReference>
<sequence length="201" mass="21937">MSETPVTETPATENLAGWYGKLPHLGDFASRRLPGSFIAGWDEWLRHGLASAREALGPRWLDGYLVAPIVRFWVAPGLLGASSWAGLLMPSVDRVGRHFPLTVAQPGPTLAQAQAAPGWFDALDAAARRVLDLDFTVDDFERALAEAVQGRALPWLESAPAQPEGETGSVWWFSQDGAELRGRFEKLPPAAAFTRFLEACR</sequence>
<name>A0A848F690_9BURK</name>
<accession>A0A848F690</accession>
<dbReference type="EMBL" id="JABBFW010000001">
    <property type="protein sequence ID" value="NML13621.1"/>
    <property type="molecule type" value="Genomic_DNA"/>
</dbReference>
<comment type="caution">
    <text evidence="1">The sequence shown here is derived from an EMBL/GenBank/DDBJ whole genome shotgun (WGS) entry which is preliminary data.</text>
</comment>
<dbReference type="Proteomes" id="UP000574067">
    <property type="component" value="Unassembled WGS sequence"/>
</dbReference>
<evidence type="ECO:0000313" key="1">
    <source>
        <dbReference type="EMBL" id="NML13621.1"/>
    </source>
</evidence>
<evidence type="ECO:0000313" key="2">
    <source>
        <dbReference type="Proteomes" id="UP000574067"/>
    </source>
</evidence>
<proteinExistence type="predicted"/>
<dbReference type="Gene3D" id="3.40.1730.10">
    <property type="entry name" value="pa0076 domain"/>
    <property type="match status" value="1"/>
</dbReference>
<dbReference type="PIRSF" id="PIRSF029287">
    <property type="entry name" value="UCP029287"/>
    <property type="match status" value="1"/>
</dbReference>
<keyword evidence="2" id="KW-1185">Reference proteome</keyword>
<dbReference type="RefSeq" id="WP_169158535.1">
    <property type="nucleotide sequence ID" value="NZ_JABBFW010000001.1"/>
</dbReference>
<reference evidence="1 2" key="1">
    <citation type="submission" date="2020-04" db="EMBL/GenBank/DDBJ databases">
        <title>Azohydromonas sp. isolated from soil.</title>
        <authorList>
            <person name="Dahal R.H."/>
        </authorList>
    </citation>
    <scope>NUCLEOTIDE SEQUENCE [LARGE SCALE GENOMIC DNA]</scope>
    <source>
        <strain evidence="1 2">G-1-1-14</strain>
    </source>
</reference>
<dbReference type="InterPro" id="IPR038225">
    <property type="entry name" value="TagF_sf"/>
</dbReference>
<dbReference type="AlphaFoldDB" id="A0A848F690"/>
<gene>
    <name evidence="1" type="primary">tagF</name>
    <name evidence="1" type="ORF">HHL10_01320</name>
</gene>
<dbReference type="Pfam" id="PF09867">
    <property type="entry name" value="TagF_N"/>
    <property type="match status" value="1"/>
</dbReference>